<sequence>MIPHFYRKLTCDTATVGRHRQKRKRTCDKVPGVKKPKPPQLRGVKLRRAVLDATIARVEAVGIDQVRIADVAVAAGVHETSIYRRWKTLARLLTDALVSRTAAEVPIPDTGSVRTDLAEFATALARFVATPTGTALVRGTVVADDDPEVTAMREEYWHHRLTASEQIVRRAQSRGEVAATADPRTVVLSLGGLVHIHAIHLGREISAETIRAAVDMIVDGIAAS</sequence>
<evidence type="ECO:0000256" key="1">
    <source>
        <dbReference type="ARBA" id="ARBA00023015"/>
    </source>
</evidence>
<dbReference type="KEGG" id="nod:FOH10_05335"/>
<feature type="DNA-binding region" description="H-T-H motif" evidence="4">
    <location>
        <begin position="67"/>
        <end position="86"/>
    </location>
</feature>
<organism evidence="6 7">
    <name type="scientific">Nocardia otitidiscaviarum</name>
    <dbReference type="NCBI Taxonomy" id="1823"/>
    <lineage>
        <taxon>Bacteria</taxon>
        <taxon>Bacillati</taxon>
        <taxon>Actinomycetota</taxon>
        <taxon>Actinomycetes</taxon>
        <taxon>Mycobacteriales</taxon>
        <taxon>Nocardiaceae</taxon>
        <taxon>Nocardia</taxon>
    </lineage>
</organism>
<keyword evidence="3" id="KW-0804">Transcription</keyword>
<dbReference type="InterPro" id="IPR011075">
    <property type="entry name" value="TetR_C"/>
</dbReference>
<keyword evidence="2 4" id="KW-0238">DNA-binding</keyword>
<dbReference type="Gene3D" id="1.10.357.10">
    <property type="entry name" value="Tetracycline Repressor, domain 2"/>
    <property type="match status" value="1"/>
</dbReference>
<gene>
    <name evidence="6" type="ORF">FOH10_05335</name>
</gene>
<dbReference type="InterPro" id="IPR009057">
    <property type="entry name" value="Homeodomain-like_sf"/>
</dbReference>
<evidence type="ECO:0000313" key="6">
    <source>
        <dbReference type="EMBL" id="QDP78246.1"/>
    </source>
</evidence>
<dbReference type="GO" id="GO:0003700">
    <property type="term" value="F:DNA-binding transcription factor activity"/>
    <property type="evidence" value="ECO:0007669"/>
    <property type="project" value="TreeGrafter"/>
</dbReference>
<dbReference type="SUPFAM" id="SSF48498">
    <property type="entry name" value="Tetracyclin repressor-like, C-terminal domain"/>
    <property type="match status" value="1"/>
</dbReference>
<dbReference type="InterPro" id="IPR001647">
    <property type="entry name" value="HTH_TetR"/>
</dbReference>
<dbReference type="Proteomes" id="UP000317039">
    <property type="component" value="Chromosome"/>
</dbReference>
<dbReference type="PANTHER" id="PTHR30055">
    <property type="entry name" value="HTH-TYPE TRANSCRIPTIONAL REGULATOR RUTR"/>
    <property type="match status" value="1"/>
</dbReference>
<evidence type="ECO:0000256" key="2">
    <source>
        <dbReference type="ARBA" id="ARBA00023125"/>
    </source>
</evidence>
<dbReference type="InterPro" id="IPR036271">
    <property type="entry name" value="Tet_transcr_reg_TetR-rel_C_sf"/>
</dbReference>
<dbReference type="PANTHER" id="PTHR30055:SF148">
    <property type="entry name" value="TETR-FAMILY TRANSCRIPTIONAL REGULATOR"/>
    <property type="match status" value="1"/>
</dbReference>
<keyword evidence="1" id="KW-0805">Transcription regulation</keyword>
<dbReference type="SUPFAM" id="SSF46689">
    <property type="entry name" value="Homeodomain-like"/>
    <property type="match status" value="1"/>
</dbReference>
<evidence type="ECO:0000256" key="3">
    <source>
        <dbReference type="ARBA" id="ARBA00023163"/>
    </source>
</evidence>
<dbReference type="Pfam" id="PF16859">
    <property type="entry name" value="TetR_C_11"/>
    <property type="match status" value="1"/>
</dbReference>
<dbReference type="AlphaFoldDB" id="A0A516NH74"/>
<dbReference type="PROSITE" id="PS50977">
    <property type="entry name" value="HTH_TETR_2"/>
    <property type="match status" value="1"/>
</dbReference>
<dbReference type="Gene3D" id="1.10.10.60">
    <property type="entry name" value="Homeodomain-like"/>
    <property type="match status" value="1"/>
</dbReference>
<evidence type="ECO:0000259" key="5">
    <source>
        <dbReference type="PROSITE" id="PS50977"/>
    </source>
</evidence>
<dbReference type="InterPro" id="IPR050109">
    <property type="entry name" value="HTH-type_TetR-like_transc_reg"/>
</dbReference>
<protein>
    <submittedName>
        <fullName evidence="6">TetR family transcriptional regulator</fullName>
    </submittedName>
</protein>
<name>A0A516NH74_9NOCA</name>
<evidence type="ECO:0000256" key="4">
    <source>
        <dbReference type="PROSITE-ProRule" id="PRU00335"/>
    </source>
</evidence>
<reference evidence="6 7" key="1">
    <citation type="submission" date="2019-07" db="EMBL/GenBank/DDBJ databases">
        <title>Complete Genome Sequence and Methylome Analysis of Nocardia otitidis-caviarum NEB252.</title>
        <authorList>
            <person name="Fomenkov A."/>
            <person name="Anton B.P."/>
            <person name="Vincze T."/>
            <person name="Roberts R.J."/>
        </authorList>
    </citation>
    <scope>NUCLEOTIDE SEQUENCE [LARGE SCALE GENOMIC DNA]</scope>
    <source>
        <strain evidence="6 7">NEB252</strain>
    </source>
</reference>
<feature type="domain" description="HTH tetR-type" evidence="5">
    <location>
        <begin position="44"/>
        <end position="104"/>
    </location>
</feature>
<dbReference type="GO" id="GO:0000976">
    <property type="term" value="F:transcription cis-regulatory region binding"/>
    <property type="evidence" value="ECO:0007669"/>
    <property type="project" value="TreeGrafter"/>
</dbReference>
<accession>A0A516NH74</accession>
<evidence type="ECO:0000313" key="7">
    <source>
        <dbReference type="Proteomes" id="UP000317039"/>
    </source>
</evidence>
<dbReference type="EMBL" id="CP041695">
    <property type="protein sequence ID" value="QDP78246.1"/>
    <property type="molecule type" value="Genomic_DNA"/>
</dbReference>
<proteinExistence type="predicted"/>